<evidence type="ECO:0000313" key="2">
    <source>
        <dbReference type="Proteomes" id="UP000308768"/>
    </source>
</evidence>
<dbReference type="AlphaFoldDB" id="A0A4U0WKL4"/>
<reference evidence="1 2" key="1">
    <citation type="submission" date="2017-03" db="EMBL/GenBank/DDBJ databases">
        <title>Genomes of endolithic fungi from Antarctica.</title>
        <authorList>
            <person name="Coleine C."/>
            <person name="Masonjones S."/>
            <person name="Stajich J.E."/>
        </authorList>
    </citation>
    <scope>NUCLEOTIDE SEQUENCE [LARGE SCALE GENOMIC DNA]</scope>
    <source>
        <strain evidence="1 2">CCFEE 5187</strain>
    </source>
</reference>
<name>A0A4U0WKL4_9PEZI</name>
<gene>
    <name evidence="1" type="ORF">B0A49_08135</name>
</gene>
<dbReference type="EMBL" id="NAJN01001457">
    <property type="protein sequence ID" value="TKA63068.1"/>
    <property type="molecule type" value="Genomic_DNA"/>
</dbReference>
<evidence type="ECO:0000313" key="1">
    <source>
        <dbReference type="EMBL" id="TKA63068.1"/>
    </source>
</evidence>
<dbReference type="SUPFAM" id="SSF55486">
    <property type="entry name" value="Metalloproteases ('zincins'), catalytic domain"/>
    <property type="match status" value="1"/>
</dbReference>
<dbReference type="Gene3D" id="3.40.390.10">
    <property type="entry name" value="Collagenase (Catalytic Domain)"/>
    <property type="match status" value="1"/>
</dbReference>
<proteinExistence type="predicted"/>
<accession>A0A4U0WKL4</accession>
<sequence>MVFDMDPTRGYSNAAVSLAHEFGHTFGLSHEHQRWSTWFPDSGTEPLLTPNCANLKNYDTFNDDKSKRDCEPTNNLCSSQQLASDLKFSTQDILPFKAFSHRFQSPAFDWVSIMLYPRTTGAKSIKGIPQYVLPKADSGKLEPSLMPPA</sequence>
<dbReference type="Proteomes" id="UP000308768">
    <property type="component" value="Unassembled WGS sequence"/>
</dbReference>
<dbReference type="InterPro" id="IPR024079">
    <property type="entry name" value="MetalloPept_cat_dom_sf"/>
</dbReference>
<comment type="caution">
    <text evidence="1">The sequence shown here is derived from an EMBL/GenBank/DDBJ whole genome shotgun (WGS) entry which is preliminary data.</text>
</comment>
<dbReference type="OrthoDB" id="291007at2759"/>
<dbReference type="GO" id="GO:0008237">
    <property type="term" value="F:metallopeptidase activity"/>
    <property type="evidence" value="ECO:0007669"/>
    <property type="project" value="InterPro"/>
</dbReference>
<protein>
    <submittedName>
        <fullName evidence="1">Uncharacterized protein</fullName>
    </submittedName>
</protein>
<dbReference type="STRING" id="331657.A0A4U0WKL4"/>
<keyword evidence="2" id="KW-1185">Reference proteome</keyword>
<organism evidence="1 2">
    <name type="scientific">Cryomyces minteri</name>
    <dbReference type="NCBI Taxonomy" id="331657"/>
    <lineage>
        <taxon>Eukaryota</taxon>
        <taxon>Fungi</taxon>
        <taxon>Dikarya</taxon>
        <taxon>Ascomycota</taxon>
        <taxon>Pezizomycotina</taxon>
        <taxon>Dothideomycetes</taxon>
        <taxon>Dothideomycetes incertae sedis</taxon>
        <taxon>Cryomyces</taxon>
    </lineage>
</organism>